<dbReference type="OrthoDB" id="9803878at2"/>
<dbReference type="EMBL" id="SPQS01000103">
    <property type="protein sequence ID" value="TFV66117.1"/>
    <property type="molecule type" value="Genomic_DNA"/>
</dbReference>
<dbReference type="AlphaFoldDB" id="A0A4Y9KQK6"/>
<reference evidence="2 3" key="2">
    <citation type="submission" date="2019-03" db="EMBL/GenBank/DDBJ databases">
        <title>Bradyrhizobium strains diversity.</title>
        <authorList>
            <person name="Urquiaga M.C.O."/>
            <person name="Hungria M."/>
            <person name="Delamuta J.R.M."/>
            <person name="Klepa M.S."/>
        </authorList>
    </citation>
    <scope>NUCLEOTIDE SEQUENCE [LARGE SCALE GENOMIC DNA]</scope>
    <source>
        <strain evidence="2 3">CNPSo 3426</strain>
    </source>
</reference>
<gene>
    <name evidence="2" type="ORF">E4K64_39685</name>
    <name evidence="1" type="ORF">E4K66_40060</name>
</gene>
<evidence type="ECO:0000313" key="4">
    <source>
        <dbReference type="Proteomes" id="UP000298225"/>
    </source>
</evidence>
<comment type="caution">
    <text evidence="1">The sequence shown here is derived from an EMBL/GenBank/DDBJ whole genome shotgun (WGS) entry which is preliminary data.</text>
</comment>
<dbReference type="Proteomes" id="UP000298225">
    <property type="component" value="Unassembled WGS sequence"/>
</dbReference>
<organism evidence="1 4">
    <name type="scientific">Bradyrhizobium frederickii</name>
    <dbReference type="NCBI Taxonomy" id="2560054"/>
    <lineage>
        <taxon>Bacteria</taxon>
        <taxon>Pseudomonadati</taxon>
        <taxon>Pseudomonadota</taxon>
        <taxon>Alphaproteobacteria</taxon>
        <taxon>Hyphomicrobiales</taxon>
        <taxon>Nitrobacteraceae</taxon>
        <taxon>Bradyrhizobium</taxon>
    </lineage>
</organism>
<protein>
    <submittedName>
        <fullName evidence="1">Transposase</fullName>
    </submittedName>
</protein>
<keyword evidence="4" id="KW-1185">Reference proteome</keyword>
<evidence type="ECO:0000313" key="1">
    <source>
        <dbReference type="EMBL" id="TFV26954.1"/>
    </source>
</evidence>
<evidence type="ECO:0000313" key="2">
    <source>
        <dbReference type="EMBL" id="TFV66117.1"/>
    </source>
</evidence>
<reference evidence="1 4" key="1">
    <citation type="submission" date="2019-03" db="EMBL/GenBank/DDBJ databases">
        <title>Bradyrhizobium strains diversity isolated from Chamaecrista fasciculata.</title>
        <authorList>
            <person name="Urquiaga M.C.O."/>
            <person name="Hungria M."/>
            <person name="Delamuta J.R.M."/>
        </authorList>
    </citation>
    <scope>NUCLEOTIDE SEQUENCE [LARGE SCALE GENOMIC DNA]</scope>
    <source>
        <strain evidence="1 4">CNPSo 3424</strain>
    </source>
</reference>
<dbReference type="Proteomes" id="UP000297700">
    <property type="component" value="Unassembled WGS sequence"/>
</dbReference>
<dbReference type="EMBL" id="SPQU01000108">
    <property type="protein sequence ID" value="TFV26954.1"/>
    <property type="molecule type" value="Genomic_DNA"/>
</dbReference>
<name>A0A4Y9KQK6_9BRAD</name>
<accession>A0A4Y9NFH0</accession>
<evidence type="ECO:0000313" key="3">
    <source>
        <dbReference type="Proteomes" id="UP000297700"/>
    </source>
</evidence>
<accession>A0A4Y9KQK6</accession>
<proteinExistence type="predicted"/>
<sequence>MPRPYNHVRYHESIDNLTPADVYFGRAEAILAERKRIKRNTIANRRLQHQLRAA</sequence>